<evidence type="ECO:0000313" key="1">
    <source>
        <dbReference type="EMBL" id="KAG5535629.1"/>
    </source>
</evidence>
<dbReference type="AlphaFoldDB" id="A0AAV6J7F2"/>
<evidence type="ECO:0000313" key="2">
    <source>
        <dbReference type="Proteomes" id="UP000823749"/>
    </source>
</evidence>
<keyword evidence="2" id="KW-1185">Reference proteome</keyword>
<protein>
    <submittedName>
        <fullName evidence="1">Uncharacterized protein</fullName>
    </submittedName>
</protein>
<sequence>MHISISIFFLALVRYLNTDGRNGLFDESKLCRTKRNQTPTDFVDANIIMWVVEYLSIFYLI</sequence>
<name>A0AAV6J7F2_9ERIC</name>
<gene>
    <name evidence="1" type="ORF">RHGRI_023397</name>
</gene>
<accession>A0AAV6J7F2</accession>
<dbReference type="EMBL" id="JACTNZ010000008">
    <property type="protein sequence ID" value="KAG5535629.1"/>
    <property type="molecule type" value="Genomic_DNA"/>
</dbReference>
<dbReference type="Proteomes" id="UP000823749">
    <property type="component" value="Chromosome 8"/>
</dbReference>
<reference evidence="1" key="1">
    <citation type="submission" date="2020-08" db="EMBL/GenBank/DDBJ databases">
        <title>Plant Genome Project.</title>
        <authorList>
            <person name="Zhang R.-G."/>
        </authorList>
    </citation>
    <scope>NUCLEOTIDE SEQUENCE</scope>
    <source>
        <strain evidence="1">WSP0</strain>
        <tissue evidence="1">Leaf</tissue>
    </source>
</reference>
<proteinExistence type="predicted"/>
<comment type="caution">
    <text evidence="1">The sequence shown here is derived from an EMBL/GenBank/DDBJ whole genome shotgun (WGS) entry which is preliminary data.</text>
</comment>
<organism evidence="1 2">
    <name type="scientific">Rhododendron griersonianum</name>
    <dbReference type="NCBI Taxonomy" id="479676"/>
    <lineage>
        <taxon>Eukaryota</taxon>
        <taxon>Viridiplantae</taxon>
        <taxon>Streptophyta</taxon>
        <taxon>Embryophyta</taxon>
        <taxon>Tracheophyta</taxon>
        <taxon>Spermatophyta</taxon>
        <taxon>Magnoliopsida</taxon>
        <taxon>eudicotyledons</taxon>
        <taxon>Gunneridae</taxon>
        <taxon>Pentapetalae</taxon>
        <taxon>asterids</taxon>
        <taxon>Ericales</taxon>
        <taxon>Ericaceae</taxon>
        <taxon>Ericoideae</taxon>
        <taxon>Rhodoreae</taxon>
        <taxon>Rhododendron</taxon>
    </lineage>
</organism>